<evidence type="ECO:0000313" key="3">
    <source>
        <dbReference type="Proteomes" id="UP000807025"/>
    </source>
</evidence>
<gene>
    <name evidence="2" type="ORF">BDN71DRAFT_1123344</name>
</gene>
<dbReference type="EMBL" id="MU154527">
    <property type="protein sequence ID" value="KAF9500386.1"/>
    <property type="molecule type" value="Genomic_DNA"/>
</dbReference>
<evidence type="ECO:0000313" key="2">
    <source>
        <dbReference type="EMBL" id="KAF9500386.1"/>
    </source>
</evidence>
<sequence>MMESRTTSEILKGVHNCADIDSIILHAFSINPPKLPRGNRSRLIVRTSSRLRFIKNNIHCQSGISPRLKQLRIFAGGFKRHQIREDLCTTIPGLTRDECSLLPICGKESKATTSYDGANSKDERNQSPPAPRESGQQLAETLRNTVESSNRPAPGPEAVRPSTVRSMTNRRLALNKPALQHRLTLNALCNLQHHASPDLSIPSLSPDAVEPITPINQVIHMPLQPPEIPRAALQRPALSTASSPLVSALTLSPRPNPSKEQVGSPRSPLCDLANALSLLDSPCATISRRLSYFSTRRLSQKSPSISGRLYGGTLGLVLASPLILRVPLHSPLLTPTPSFH</sequence>
<protein>
    <submittedName>
        <fullName evidence="2">Uncharacterized protein</fullName>
    </submittedName>
</protein>
<feature type="compositionally biased region" description="Polar residues" evidence="1">
    <location>
        <begin position="134"/>
        <end position="151"/>
    </location>
</feature>
<evidence type="ECO:0000256" key="1">
    <source>
        <dbReference type="SAM" id="MobiDB-lite"/>
    </source>
</evidence>
<proteinExistence type="predicted"/>
<keyword evidence="3" id="KW-1185">Reference proteome</keyword>
<dbReference type="OrthoDB" id="10006572at2759"/>
<comment type="caution">
    <text evidence="2">The sequence shown here is derived from an EMBL/GenBank/DDBJ whole genome shotgun (WGS) entry which is preliminary data.</text>
</comment>
<dbReference type="AlphaFoldDB" id="A0A9P6AAR7"/>
<accession>A0A9P6AAR7</accession>
<organism evidence="2 3">
    <name type="scientific">Pleurotus eryngii</name>
    <name type="common">Boletus of the steppes</name>
    <dbReference type="NCBI Taxonomy" id="5323"/>
    <lineage>
        <taxon>Eukaryota</taxon>
        <taxon>Fungi</taxon>
        <taxon>Dikarya</taxon>
        <taxon>Basidiomycota</taxon>
        <taxon>Agaricomycotina</taxon>
        <taxon>Agaricomycetes</taxon>
        <taxon>Agaricomycetidae</taxon>
        <taxon>Agaricales</taxon>
        <taxon>Pleurotineae</taxon>
        <taxon>Pleurotaceae</taxon>
        <taxon>Pleurotus</taxon>
    </lineage>
</organism>
<reference evidence="2" key="1">
    <citation type="submission" date="2020-11" db="EMBL/GenBank/DDBJ databases">
        <authorList>
            <consortium name="DOE Joint Genome Institute"/>
            <person name="Ahrendt S."/>
            <person name="Riley R."/>
            <person name="Andreopoulos W."/>
            <person name="Labutti K."/>
            <person name="Pangilinan J."/>
            <person name="Ruiz-Duenas F.J."/>
            <person name="Barrasa J.M."/>
            <person name="Sanchez-Garcia M."/>
            <person name="Camarero S."/>
            <person name="Miyauchi S."/>
            <person name="Serrano A."/>
            <person name="Linde D."/>
            <person name="Babiker R."/>
            <person name="Drula E."/>
            <person name="Ayuso-Fernandez I."/>
            <person name="Pacheco R."/>
            <person name="Padilla G."/>
            <person name="Ferreira P."/>
            <person name="Barriuso J."/>
            <person name="Kellner H."/>
            <person name="Castanera R."/>
            <person name="Alfaro M."/>
            <person name="Ramirez L."/>
            <person name="Pisabarro A.G."/>
            <person name="Kuo A."/>
            <person name="Tritt A."/>
            <person name="Lipzen A."/>
            <person name="He G."/>
            <person name="Yan M."/>
            <person name="Ng V."/>
            <person name="Cullen D."/>
            <person name="Martin F."/>
            <person name="Rosso M.-N."/>
            <person name="Henrissat B."/>
            <person name="Hibbett D."/>
            <person name="Martinez A.T."/>
            <person name="Grigoriev I.V."/>
        </authorList>
    </citation>
    <scope>NUCLEOTIDE SEQUENCE</scope>
    <source>
        <strain evidence="2">ATCC 90797</strain>
    </source>
</reference>
<dbReference type="Proteomes" id="UP000807025">
    <property type="component" value="Unassembled WGS sequence"/>
</dbReference>
<name>A0A9P6AAR7_PLEER</name>
<feature type="region of interest" description="Disordered" evidence="1">
    <location>
        <begin position="112"/>
        <end position="166"/>
    </location>
</feature>